<evidence type="ECO:0000256" key="1">
    <source>
        <dbReference type="SAM" id="Phobius"/>
    </source>
</evidence>
<proteinExistence type="predicted"/>
<keyword evidence="1" id="KW-0472">Membrane</keyword>
<dbReference type="STRING" id="355548.SAMN04487945_1019"/>
<reference evidence="2 3" key="1">
    <citation type="submission" date="2016-10" db="EMBL/GenBank/DDBJ databases">
        <authorList>
            <person name="de Groot N.N."/>
        </authorList>
    </citation>
    <scope>NUCLEOTIDE SEQUENCE [LARGE SCALE GENOMIC DNA]</scope>
    <source>
        <strain evidence="2 3">CGMCC 1.5337</strain>
    </source>
</reference>
<accession>A0A1I0NMZ1</accession>
<protein>
    <submittedName>
        <fullName evidence="2">Uncharacterized protein</fullName>
    </submittedName>
</protein>
<feature type="transmembrane region" description="Helical" evidence="1">
    <location>
        <begin position="30"/>
        <end position="50"/>
    </location>
</feature>
<keyword evidence="3" id="KW-1185">Reference proteome</keyword>
<name>A0A1I0NMZ1_9EURY</name>
<dbReference type="RefSeq" id="WP_089668276.1">
    <property type="nucleotide sequence ID" value="NZ_FOJA01000001.1"/>
</dbReference>
<gene>
    <name evidence="2" type="ORF">SAMN04487945_1019</name>
</gene>
<evidence type="ECO:0000313" key="2">
    <source>
        <dbReference type="EMBL" id="SEW02913.1"/>
    </source>
</evidence>
<dbReference type="AlphaFoldDB" id="A0A1I0NMZ1"/>
<evidence type="ECO:0000313" key="3">
    <source>
        <dbReference type="Proteomes" id="UP000198518"/>
    </source>
</evidence>
<sequence length="83" mass="8059">MSTSQGTSSGTKTTTGDTEQDIGWTALRQLLLLGGALALAGAGLGVAGVAASVPLVWAFGIGASAVSLSVLAVTGYHGRAQSV</sequence>
<organism evidence="2 3">
    <name type="scientific">Halobacterium jilantaiense</name>
    <dbReference type="NCBI Taxonomy" id="355548"/>
    <lineage>
        <taxon>Archaea</taxon>
        <taxon>Methanobacteriati</taxon>
        <taxon>Methanobacteriota</taxon>
        <taxon>Stenosarchaea group</taxon>
        <taxon>Halobacteria</taxon>
        <taxon>Halobacteriales</taxon>
        <taxon>Halobacteriaceae</taxon>
        <taxon>Halobacterium</taxon>
    </lineage>
</organism>
<feature type="transmembrane region" description="Helical" evidence="1">
    <location>
        <begin position="56"/>
        <end position="76"/>
    </location>
</feature>
<dbReference type="EMBL" id="FOJA01000001">
    <property type="protein sequence ID" value="SEW02913.1"/>
    <property type="molecule type" value="Genomic_DNA"/>
</dbReference>
<dbReference type="Proteomes" id="UP000198518">
    <property type="component" value="Unassembled WGS sequence"/>
</dbReference>
<keyword evidence="1" id="KW-1133">Transmembrane helix</keyword>
<keyword evidence="1" id="KW-0812">Transmembrane</keyword>